<sequence>MEGGKIGIRDEIFVLAVSCMERSRETDNVEKVKQMRKSVEIIYFTNQSSFSLISNAFNKQEHDNIIETGPSALPFKCIQQAGHGRSA</sequence>
<dbReference type="EMBL" id="KZ665774">
    <property type="protein sequence ID" value="PPR97858.1"/>
    <property type="molecule type" value="Genomic_DNA"/>
</dbReference>
<evidence type="ECO:0000313" key="1">
    <source>
        <dbReference type="EMBL" id="PPR97858.1"/>
    </source>
</evidence>
<protein>
    <submittedName>
        <fullName evidence="1">Uncharacterized protein</fullName>
    </submittedName>
</protein>
<organism evidence="1 2">
    <name type="scientific">Gossypium barbadense</name>
    <name type="common">Sea Island cotton</name>
    <name type="synonym">Hibiscus barbadensis</name>
    <dbReference type="NCBI Taxonomy" id="3634"/>
    <lineage>
        <taxon>Eukaryota</taxon>
        <taxon>Viridiplantae</taxon>
        <taxon>Streptophyta</taxon>
        <taxon>Embryophyta</taxon>
        <taxon>Tracheophyta</taxon>
        <taxon>Spermatophyta</taxon>
        <taxon>Magnoliopsida</taxon>
        <taxon>eudicotyledons</taxon>
        <taxon>Gunneridae</taxon>
        <taxon>Pentapetalae</taxon>
        <taxon>rosids</taxon>
        <taxon>malvids</taxon>
        <taxon>Malvales</taxon>
        <taxon>Malvaceae</taxon>
        <taxon>Malvoideae</taxon>
        <taxon>Gossypium</taxon>
    </lineage>
</organism>
<dbReference type="AlphaFoldDB" id="A0A2P5X3F8"/>
<accession>A0A2P5X3F8</accession>
<evidence type="ECO:0000313" key="2">
    <source>
        <dbReference type="Proteomes" id="UP000239757"/>
    </source>
</evidence>
<dbReference type="Proteomes" id="UP000239757">
    <property type="component" value="Unassembled WGS sequence"/>
</dbReference>
<name>A0A2P5X3F8_GOSBA</name>
<reference evidence="1 2" key="1">
    <citation type="submission" date="2015-01" db="EMBL/GenBank/DDBJ databases">
        <title>Genome of allotetraploid Gossypium barbadense reveals genomic plasticity and fiber elongation in cotton evolution.</title>
        <authorList>
            <person name="Chen X."/>
            <person name="Liu X."/>
            <person name="Zhao B."/>
            <person name="Zheng H."/>
            <person name="Hu Y."/>
            <person name="Lu G."/>
            <person name="Yang C."/>
            <person name="Chen J."/>
            <person name="Shan C."/>
            <person name="Zhang L."/>
            <person name="Zhou Y."/>
            <person name="Wang L."/>
            <person name="Guo W."/>
            <person name="Bai Y."/>
            <person name="Ruan J."/>
            <person name="Shangguan X."/>
            <person name="Mao Y."/>
            <person name="Jiang J."/>
            <person name="Zhu Y."/>
            <person name="Lei J."/>
            <person name="Kang H."/>
            <person name="Chen S."/>
            <person name="He X."/>
            <person name="Wang R."/>
            <person name="Wang Y."/>
            <person name="Chen J."/>
            <person name="Wang L."/>
            <person name="Yu S."/>
            <person name="Wang B."/>
            <person name="Wei J."/>
            <person name="Song S."/>
            <person name="Lu X."/>
            <person name="Gao Z."/>
            <person name="Gu W."/>
            <person name="Deng X."/>
            <person name="Ma D."/>
            <person name="Wang S."/>
            <person name="Liang W."/>
            <person name="Fang L."/>
            <person name="Cai C."/>
            <person name="Zhu X."/>
            <person name="Zhou B."/>
            <person name="Zhang Y."/>
            <person name="Chen Z."/>
            <person name="Xu S."/>
            <person name="Zhu R."/>
            <person name="Wang S."/>
            <person name="Zhang T."/>
            <person name="Zhao G."/>
        </authorList>
    </citation>
    <scope>NUCLEOTIDE SEQUENCE [LARGE SCALE GENOMIC DNA]</scope>
    <source>
        <strain evidence="2">cv. Xinhai21</strain>
        <tissue evidence="1">Leaf</tissue>
    </source>
</reference>
<gene>
    <name evidence="1" type="ORF">GOBAR_AA22796</name>
</gene>
<proteinExistence type="predicted"/>